<name>A0ABW3RBF8_9FLAO</name>
<sequence length="270" mass="31221">MKELAHFKDPGNPKISVALAGINKLDWINICESKTIKDASQIMSAYKFDVLPIINKDNSYSHYYTTIRWSDYSTGNIIKKEIDASNTLYYLTSIEDAINKFDSSKSNYFFLDNLSETVGLITIGNLNCKHVYLYLYNLIIQLEHKMGEYIYNNGVSDNTLIKLFENRTESNNGKDALFRYNEDNKKGYDYTFIEYLYLTDLVYIFKNLGFLEHLNLTASKLDKMIHRINAIRLVVAHPNKSLIVDDTSTTKLNEAIKNIDVLMNLMNHQI</sequence>
<dbReference type="RefSeq" id="WP_311937953.1">
    <property type="nucleotide sequence ID" value="NZ_JAVSCK010000002.1"/>
</dbReference>
<gene>
    <name evidence="1" type="ORF">ACFQ2E_06465</name>
</gene>
<evidence type="ECO:0000313" key="1">
    <source>
        <dbReference type="EMBL" id="MFD1162052.1"/>
    </source>
</evidence>
<accession>A0ABW3RBF8</accession>
<proteinExistence type="predicted"/>
<keyword evidence="2" id="KW-1185">Reference proteome</keyword>
<organism evidence="1 2">
    <name type="scientific">Hwangdonia seohaensis</name>
    <dbReference type="NCBI Taxonomy" id="1240727"/>
    <lineage>
        <taxon>Bacteria</taxon>
        <taxon>Pseudomonadati</taxon>
        <taxon>Bacteroidota</taxon>
        <taxon>Flavobacteriia</taxon>
        <taxon>Flavobacteriales</taxon>
        <taxon>Flavobacteriaceae</taxon>
        <taxon>Hwangdonia</taxon>
    </lineage>
</organism>
<dbReference type="EMBL" id="JBHTLJ010000002">
    <property type="protein sequence ID" value="MFD1162052.1"/>
    <property type="molecule type" value="Genomic_DNA"/>
</dbReference>
<dbReference type="Proteomes" id="UP001597163">
    <property type="component" value="Unassembled WGS sequence"/>
</dbReference>
<evidence type="ECO:0000313" key="2">
    <source>
        <dbReference type="Proteomes" id="UP001597163"/>
    </source>
</evidence>
<comment type="caution">
    <text evidence="1">The sequence shown here is derived from an EMBL/GenBank/DDBJ whole genome shotgun (WGS) entry which is preliminary data.</text>
</comment>
<reference evidence="2" key="1">
    <citation type="journal article" date="2019" name="Int. J. Syst. Evol. Microbiol.">
        <title>The Global Catalogue of Microorganisms (GCM) 10K type strain sequencing project: providing services to taxonomists for standard genome sequencing and annotation.</title>
        <authorList>
            <consortium name="The Broad Institute Genomics Platform"/>
            <consortium name="The Broad Institute Genome Sequencing Center for Infectious Disease"/>
            <person name="Wu L."/>
            <person name="Ma J."/>
        </authorList>
    </citation>
    <scope>NUCLEOTIDE SEQUENCE [LARGE SCALE GENOMIC DNA]</scope>
    <source>
        <strain evidence="2">CCUG 63246</strain>
    </source>
</reference>
<protein>
    <submittedName>
        <fullName evidence="1">Uncharacterized protein</fullName>
    </submittedName>
</protein>